<dbReference type="InterPro" id="IPR005094">
    <property type="entry name" value="Endonuclease_MobA/VirD2"/>
</dbReference>
<feature type="compositionally biased region" description="Basic residues" evidence="1">
    <location>
        <begin position="417"/>
        <end position="428"/>
    </location>
</feature>
<sequence>MILYNESKVQNRSAVLIHGQGFLGSIQELSVNEKLARFQKRFTLNKRVKTNTLHISLNFSNKDQLDDGLLRFIAKDYMDRIGFGKQPYLVYRHDDAGHPHIHIVSTIIDQNGKRLQTHNLGKGASEKARKEMEESLGLVKAQRQQKDYLIYKPLEKAQYGKAETKAMIENIVTGVMRSYHFESFSAFKAALAQFNVSALKLNASGKKFNGNGLVYFITNQQGKSLSVPIKSSSFFNKPTYAKILKKASFNKDKVDIGKVKAKEDLIQRIIEAQNSACSKGSEKEKLDLFLENLKRKGIYLHLVFNNDGRIYGCTYVDNLQRRVFRGSDLGKAFGENGIIKTFMLTDKVNSKNELLIQKSAQEEAVSKVEKSNTAEDLEVREDANLNPSGLQEILSFFKEHITPDYGTTTAYEPENLKKKRKKNRKDRP</sequence>
<evidence type="ECO:0000256" key="1">
    <source>
        <dbReference type="SAM" id="MobiDB-lite"/>
    </source>
</evidence>
<dbReference type="Proteomes" id="UP001165489">
    <property type="component" value="Unassembled WGS sequence"/>
</dbReference>
<dbReference type="EMBL" id="JAKZGP010000041">
    <property type="protein sequence ID" value="MCH7410563.1"/>
    <property type="molecule type" value="Genomic_DNA"/>
</dbReference>
<accession>A0ABS9V2G1</accession>
<proteinExistence type="predicted"/>
<evidence type="ECO:0000259" key="2">
    <source>
        <dbReference type="Pfam" id="PF03432"/>
    </source>
</evidence>
<protein>
    <submittedName>
        <fullName evidence="3">Relaxase/mobilization nuclease domain-containing protein</fullName>
    </submittedName>
</protein>
<dbReference type="Pfam" id="PF03432">
    <property type="entry name" value="Relaxase"/>
    <property type="match status" value="1"/>
</dbReference>
<feature type="region of interest" description="Disordered" evidence="1">
    <location>
        <begin position="404"/>
        <end position="428"/>
    </location>
</feature>
<name>A0ABS9V2G1_9BACT</name>
<gene>
    <name evidence="3" type="ORF">MM239_14240</name>
</gene>
<organism evidence="3 4">
    <name type="scientific">Belliella filtrata</name>
    <dbReference type="NCBI Taxonomy" id="2923435"/>
    <lineage>
        <taxon>Bacteria</taxon>
        <taxon>Pseudomonadati</taxon>
        <taxon>Bacteroidota</taxon>
        <taxon>Cytophagia</taxon>
        <taxon>Cytophagales</taxon>
        <taxon>Cyclobacteriaceae</taxon>
        <taxon>Belliella</taxon>
    </lineage>
</organism>
<keyword evidence="4" id="KW-1185">Reference proteome</keyword>
<reference evidence="3" key="1">
    <citation type="submission" date="2022-03" db="EMBL/GenBank/DDBJ databases">
        <title>De novo assembled genomes of Belliella spp. (Cyclobacteriaceae) strains.</title>
        <authorList>
            <person name="Szabo A."/>
            <person name="Korponai K."/>
            <person name="Felfoldi T."/>
        </authorList>
    </citation>
    <scope>NUCLEOTIDE SEQUENCE</scope>
    <source>
        <strain evidence="3">DSM 111904</strain>
    </source>
</reference>
<evidence type="ECO:0000313" key="4">
    <source>
        <dbReference type="Proteomes" id="UP001165489"/>
    </source>
</evidence>
<evidence type="ECO:0000313" key="3">
    <source>
        <dbReference type="EMBL" id="MCH7410563.1"/>
    </source>
</evidence>
<feature type="domain" description="MobA/VirD2-like nuclease" evidence="2">
    <location>
        <begin position="25"/>
        <end position="138"/>
    </location>
</feature>
<comment type="caution">
    <text evidence="3">The sequence shown here is derived from an EMBL/GenBank/DDBJ whole genome shotgun (WGS) entry which is preliminary data.</text>
</comment>
<dbReference type="RefSeq" id="WP_241348925.1">
    <property type="nucleotide sequence ID" value="NZ_JAKZGP010000041.1"/>
</dbReference>